<dbReference type="InterPro" id="IPR000595">
    <property type="entry name" value="cNMP-bd_dom"/>
</dbReference>
<protein>
    <recommendedName>
        <fullName evidence="2">Cyclic nucleotide-binding domain-containing protein</fullName>
    </recommendedName>
</protein>
<feature type="compositionally biased region" description="Polar residues" evidence="1">
    <location>
        <begin position="620"/>
        <end position="634"/>
    </location>
</feature>
<dbReference type="InterPro" id="IPR018488">
    <property type="entry name" value="cNMP-bd_CS"/>
</dbReference>
<dbReference type="SMART" id="SM00100">
    <property type="entry name" value="cNMP"/>
    <property type="match status" value="2"/>
</dbReference>
<sequence>MSGRKKDKRNFRNLSLILAAAQQTGVAITQLKNEDTATSPSVAAGKYLVKLLQIPPEKRMHDERESLSEAIAQYNFFRNMNADLRLQLCNFLGYAKCAENHVLFRQGDAGELFYVIISGTCRLTVFNGKQEITLGSLEAGDQFGERSLVNSVPRAATVTCVTKCEFATLTKDIYKRNMRNIAKDQLKSRVEFLSTTAIFQKTARPMLFRSSYFVESNTYNIGDVILAQGSVADRVYWIQEGQCKVVRRLTREESTTAQAIPAWKPQRPHKLELARISPPDSFGDYSLLTRKKMPYSVICCATPTVTLSCDMDDVSLCLTGKANNGKSNRKDTSMMLEMAENRELLYDCMFHQSLEVRTQMDVQGRWLSEMAEFMGDLEAEGECSLDAEASVPRKPPLNWTAEVVTMQPGTDHSSLDSPESKCVDLISVSEVRPSAFSVRSSGRVSTHASLSTSCSLMHAVSVAMDDISGSASVINLASNASLHKQPSRLPSGTSDVEAASSTQQAATVAAPMVVIPTLALDRIHGKAGSASNRAAANTVATPKDRAHGIVSKSLYLGRSETASELLPAGGDYAARCSNSYCRAKCMLPTCILCNVASATANHVKSPRRVASARSSGPRASMQSPPRSASARSEQYTRVGGACNEGPGRAISSPGRESPAVLVGSARSTSPGRLASVRSENLDRFISSRQEKMKRVVSARQENVACLGDVVSGSSQDASRPSAENSTLAGKPGSVHFGGSVNRANYTSQRVGRLNSSRKTSPGRLIVDRHNTVEQGSQESGGQVAVSRSVSPGRQNSRSLHQRRLPMHEAIHQGTWASPRQKEAARSKPKVVYVRF</sequence>
<dbReference type="Pfam" id="PF00027">
    <property type="entry name" value="cNMP_binding"/>
    <property type="match status" value="1"/>
</dbReference>
<feature type="region of interest" description="Disordered" evidence="1">
    <location>
        <begin position="771"/>
        <end position="801"/>
    </location>
</feature>
<feature type="region of interest" description="Disordered" evidence="1">
    <location>
        <begin position="710"/>
        <end position="740"/>
    </location>
</feature>
<feature type="region of interest" description="Disordered" evidence="1">
    <location>
        <begin position="646"/>
        <end position="674"/>
    </location>
</feature>
<name>A0AAE0CEC7_9CHLO</name>
<dbReference type="InterPro" id="IPR018490">
    <property type="entry name" value="cNMP-bd_dom_sf"/>
</dbReference>
<evidence type="ECO:0000313" key="3">
    <source>
        <dbReference type="EMBL" id="KAK3252704.1"/>
    </source>
</evidence>
<feature type="compositionally biased region" description="Polar residues" evidence="1">
    <location>
        <begin position="711"/>
        <end position="727"/>
    </location>
</feature>
<dbReference type="PROSITE" id="PS00889">
    <property type="entry name" value="CNMP_BINDING_2"/>
    <property type="match status" value="1"/>
</dbReference>
<feature type="region of interest" description="Disordered" evidence="1">
    <location>
        <begin position="603"/>
        <end position="634"/>
    </location>
</feature>
<evidence type="ECO:0000259" key="2">
    <source>
        <dbReference type="PROSITE" id="PS50042"/>
    </source>
</evidence>
<reference evidence="3 4" key="1">
    <citation type="journal article" date="2015" name="Genome Biol. Evol.">
        <title>Comparative Genomics of a Bacterivorous Green Alga Reveals Evolutionary Causalities and Consequences of Phago-Mixotrophic Mode of Nutrition.</title>
        <authorList>
            <person name="Burns J.A."/>
            <person name="Paasch A."/>
            <person name="Narechania A."/>
            <person name="Kim E."/>
        </authorList>
    </citation>
    <scope>NUCLEOTIDE SEQUENCE [LARGE SCALE GENOMIC DNA]</scope>
    <source>
        <strain evidence="3 4">PLY_AMNH</strain>
    </source>
</reference>
<dbReference type="CDD" id="cd00038">
    <property type="entry name" value="CAP_ED"/>
    <property type="match status" value="2"/>
</dbReference>
<feature type="domain" description="Cyclic nucleotide-binding" evidence="2">
    <location>
        <begin position="76"/>
        <end position="195"/>
    </location>
</feature>
<organism evidence="3 4">
    <name type="scientific">Cymbomonas tetramitiformis</name>
    <dbReference type="NCBI Taxonomy" id="36881"/>
    <lineage>
        <taxon>Eukaryota</taxon>
        <taxon>Viridiplantae</taxon>
        <taxon>Chlorophyta</taxon>
        <taxon>Pyramimonadophyceae</taxon>
        <taxon>Pyramimonadales</taxon>
        <taxon>Pyramimonadaceae</taxon>
        <taxon>Cymbomonas</taxon>
    </lineage>
</organism>
<dbReference type="Proteomes" id="UP001190700">
    <property type="component" value="Unassembled WGS sequence"/>
</dbReference>
<accession>A0AAE0CEC7</accession>
<dbReference type="InterPro" id="IPR014710">
    <property type="entry name" value="RmlC-like_jellyroll"/>
</dbReference>
<comment type="caution">
    <text evidence="3">The sequence shown here is derived from an EMBL/GenBank/DDBJ whole genome shotgun (WGS) entry which is preliminary data.</text>
</comment>
<gene>
    <name evidence="3" type="ORF">CYMTET_38012</name>
</gene>
<feature type="compositionally biased region" description="Polar residues" evidence="1">
    <location>
        <begin position="772"/>
        <end position="798"/>
    </location>
</feature>
<dbReference type="EMBL" id="LGRX02025258">
    <property type="protein sequence ID" value="KAK3252704.1"/>
    <property type="molecule type" value="Genomic_DNA"/>
</dbReference>
<dbReference type="PANTHER" id="PTHR23011">
    <property type="entry name" value="CYCLIC NUCLEOTIDE-BINDING DOMAIN CONTAINING PROTEIN"/>
    <property type="match status" value="1"/>
</dbReference>
<proteinExistence type="predicted"/>
<dbReference type="PROSITE" id="PS50042">
    <property type="entry name" value="CNMP_BINDING_3"/>
    <property type="match status" value="2"/>
</dbReference>
<dbReference type="Gene3D" id="2.60.120.10">
    <property type="entry name" value="Jelly Rolls"/>
    <property type="match status" value="2"/>
</dbReference>
<feature type="region of interest" description="Disordered" evidence="1">
    <location>
        <begin position="810"/>
        <end position="829"/>
    </location>
</feature>
<evidence type="ECO:0000256" key="1">
    <source>
        <dbReference type="SAM" id="MobiDB-lite"/>
    </source>
</evidence>
<feature type="domain" description="Cyclic nucleotide-binding" evidence="2">
    <location>
        <begin position="198"/>
        <end position="296"/>
    </location>
</feature>
<evidence type="ECO:0000313" key="4">
    <source>
        <dbReference type="Proteomes" id="UP001190700"/>
    </source>
</evidence>
<dbReference type="PANTHER" id="PTHR23011:SF28">
    <property type="entry name" value="CYCLIC NUCLEOTIDE-BINDING DOMAIN CONTAINING PROTEIN"/>
    <property type="match status" value="1"/>
</dbReference>
<keyword evidence="4" id="KW-1185">Reference proteome</keyword>
<dbReference type="SUPFAM" id="SSF51206">
    <property type="entry name" value="cAMP-binding domain-like"/>
    <property type="match status" value="2"/>
</dbReference>
<dbReference type="AlphaFoldDB" id="A0AAE0CEC7"/>